<evidence type="ECO:0000313" key="13">
    <source>
        <dbReference type="Proteomes" id="UP000306918"/>
    </source>
</evidence>
<organism evidence="12 13">
    <name type="scientific">Niastella caeni</name>
    <dbReference type="NCBI Taxonomy" id="2569763"/>
    <lineage>
        <taxon>Bacteria</taxon>
        <taxon>Pseudomonadati</taxon>
        <taxon>Bacteroidota</taxon>
        <taxon>Chitinophagia</taxon>
        <taxon>Chitinophagales</taxon>
        <taxon>Chitinophagaceae</taxon>
        <taxon>Niastella</taxon>
    </lineage>
</organism>
<proteinExistence type="inferred from homology"/>
<evidence type="ECO:0000256" key="10">
    <source>
        <dbReference type="ARBA" id="ARBA00022833"/>
    </source>
</evidence>
<dbReference type="GO" id="GO:0006145">
    <property type="term" value="P:purine nucleobase catabolic process"/>
    <property type="evidence" value="ECO:0007669"/>
    <property type="project" value="TreeGrafter"/>
</dbReference>
<gene>
    <name evidence="12" type="primary">allB</name>
    <name evidence="12" type="ORF">FAM09_00455</name>
</gene>
<dbReference type="GO" id="GO:0004038">
    <property type="term" value="F:allantoinase activity"/>
    <property type="evidence" value="ECO:0007669"/>
    <property type="project" value="UniProtKB-EC"/>
</dbReference>
<comment type="caution">
    <text evidence="12">The sequence shown here is derived from an EMBL/GenBank/DDBJ whole genome shotgun (WGS) entry which is preliminary data.</text>
</comment>
<keyword evidence="13" id="KW-1185">Reference proteome</keyword>
<dbReference type="OrthoDB" id="9765462at2"/>
<name>A0A4S8HY76_9BACT</name>
<dbReference type="FunFam" id="3.20.20.140:FF:000032">
    <property type="entry name" value="Allantoinase Dal1"/>
    <property type="match status" value="1"/>
</dbReference>
<evidence type="ECO:0000256" key="8">
    <source>
        <dbReference type="ARBA" id="ARBA00022723"/>
    </source>
</evidence>
<comment type="subunit">
    <text evidence="6">Homotetramer.</text>
</comment>
<evidence type="ECO:0000256" key="9">
    <source>
        <dbReference type="ARBA" id="ARBA00022801"/>
    </source>
</evidence>
<dbReference type="InterPro" id="IPR050138">
    <property type="entry name" value="DHOase/Allantoinase_Hydrolase"/>
</dbReference>
<evidence type="ECO:0000313" key="12">
    <source>
        <dbReference type="EMBL" id="THU40620.1"/>
    </source>
</evidence>
<evidence type="ECO:0000256" key="7">
    <source>
        <dbReference type="ARBA" id="ARBA00012863"/>
    </source>
</evidence>
<dbReference type="NCBIfam" id="TIGR03178">
    <property type="entry name" value="allantoinase"/>
    <property type="match status" value="1"/>
</dbReference>
<comment type="similarity">
    <text evidence="4">Belongs to the metallo-dependent hydrolases superfamily. DHOase family. Class I DHOase subfamily.</text>
</comment>
<dbReference type="Pfam" id="PF01979">
    <property type="entry name" value="Amidohydro_1"/>
    <property type="match status" value="1"/>
</dbReference>
<dbReference type="SUPFAM" id="SSF51338">
    <property type="entry name" value="Composite domain of metallo-dependent hydrolases"/>
    <property type="match status" value="1"/>
</dbReference>
<dbReference type="RefSeq" id="WP_136575113.1">
    <property type="nucleotide sequence ID" value="NZ_STFF01000001.1"/>
</dbReference>
<evidence type="ECO:0000256" key="1">
    <source>
        <dbReference type="ARBA" id="ARBA00001947"/>
    </source>
</evidence>
<evidence type="ECO:0000256" key="3">
    <source>
        <dbReference type="ARBA" id="ARBA00004968"/>
    </source>
</evidence>
<dbReference type="InterPro" id="IPR017593">
    <property type="entry name" value="Allantoinase"/>
</dbReference>
<keyword evidence="9 12" id="KW-0378">Hydrolase</keyword>
<dbReference type="EC" id="3.5.2.5" evidence="7"/>
<dbReference type="Proteomes" id="UP000306918">
    <property type="component" value="Unassembled WGS sequence"/>
</dbReference>
<dbReference type="GO" id="GO:0050897">
    <property type="term" value="F:cobalt ion binding"/>
    <property type="evidence" value="ECO:0007669"/>
    <property type="project" value="InterPro"/>
</dbReference>
<comment type="pathway">
    <text evidence="3">Nitrogen metabolism; (S)-allantoin degradation; allantoate from (S)-allantoin: step 1/1.</text>
</comment>
<dbReference type="PANTHER" id="PTHR43668:SF2">
    <property type="entry name" value="ALLANTOINASE"/>
    <property type="match status" value="1"/>
</dbReference>
<protein>
    <recommendedName>
        <fullName evidence="7">allantoinase</fullName>
        <ecNumber evidence="7">3.5.2.5</ecNumber>
    </recommendedName>
</protein>
<keyword evidence="10" id="KW-0862">Zinc</keyword>
<dbReference type="EMBL" id="STFF01000001">
    <property type="protein sequence ID" value="THU40620.1"/>
    <property type="molecule type" value="Genomic_DNA"/>
</dbReference>
<dbReference type="Gene3D" id="3.20.20.140">
    <property type="entry name" value="Metal-dependent hydrolases"/>
    <property type="match status" value="1"/>
</dbReference>
<feature type="domain" description="Amidohydrolase-related" evidence="11">
    <location>
        <begin position="51"/>
        <end position="426"/>
    </location>
</feature>
<dbReference type="InterPro" id="IPR006680">
    <property type="entry name" value="Amidohydro-rel"/>
</dbReference>
<evidence type="ECO:0000256" key="4">
    <source>
        <dbReference type="ARBA" id="ARBA00010286"/>
    </source>
</evidence>
<reference evidence="12 13" key="1">
    <citation type="submission" date="2019-04" db="EMBL/GenBank/DDBJ databases">
        <title>Niastella caeni sp. nov., isolated from activated sludge.</title>
        <authorList>
            <person name="Sheng M."/>
        </authorList>
    </citation>
    <scope>NUCLEOTIDE SEQUENCE [LARGE SCALE GENOMIC DNA]</scope>
    <source>
        <strain evidence="12 13">HX-2-15</strain>
    </source>
</reference>
<evidence type="ECO:0000256" key="6">
    <source>
        <dbReference type="ARBA" id="ARBA00011881"/>
    </source>
</evidence>
<evidence type="ECO:0000259" key="11">
    <source>
        <dbReference type="Pfam" id="PF01979"/>
    </source>
</evidence>
<dbReference type="GO" id="GO:0005737">
    <property type="term" value="C:cytoplasm"/>
    <property type="evidence" value="ECO:0007669"/>
    <property type="project" value="TreeGrafter"/>
</dbReference>
<dbReference type="SUPFAM" id="SSF51556">
    <property type="entry name" value="Metallo-dependent hydrolases"/>
    <property type="match status" value="1"/>
</dbReference>
<dbReference type="InterPro" id="IPR011059">
    <property type="entry name" value="Metal-dep_hydrolase_composite"/>
</dbReference>
<accession>A0A4S8HY76</accession>
<sequence length="444" mass="48280">MFDLAISGKNICTPDGITAGTVVVNNGIIADVVTGVSTDASATAIDIGEMVLMPGIIDPHVHLNEPGRTAWEGFATGTRAAAAGGITTLVDMPLNSSPVTTTAEAFFQKAAAAEGQLQVNCGFWGGIVPGNGSEIEKLIGKGVLGFKAFLTHSGIDEFPNVTEADLRKAMPIIAKYDLPLLVHCELITNMPSPVSDERSYQNYLSSRPKAWEDEAIALMVRLCEAFNCRVHIVHLSSANSIEPIKQARKKGLPITVETAQHYLYFNAEEIPDAQTAFKCAPPIREKENNEQLWRALQENIIDFVATDHSPAPPDIKEIGSGNLMKAWGGIASLQLALPILWTAARKRNIPAIDMAKWLCEKPAALPGLHKSKGKIAKGFDADFVVWDPNKKFTVTAEQLHHKHKMTPYLNQELYGVVEQTWLGGQLIFDQGTFPALNQGKIIIR</sequence>
<dbReference type="PANTHER" id="PTHR43668">
    <property type="entry name" value="ALLANTOINASE"/>
    <property type="match status" value="1"/>
</dbReference>
<comment type="function">
    <text evidence="2">Catalyzes the reversible cyclization of carbamoyl aspartate to dihydroorotate.</text>
</comment>
<dbReference type="InterPro" id="IPR002195">
    <property type="entry name" value="Dihydroorotase_CS"/>
</dbReference>
<dbReference type="GO" id="GO:0008270">
    <property type="term" value="F:zinc ion binding"/>
    <property type="evidence" value="ECO:0007669"/>
    <property type="project" value="InterPro"/>
</dbReference>
<keyword evidence="8" id="KW-0479">Metal-binding</keyword>
<dbReference type="InterPro" id="IPR032466">
    <property type="entry name" value="Metal_Hydrolase"/>
</dbReference>
<dbReference type="GO" id="GO:0000256">
    <property type="term" value="P:allantoin catabolic process"/>
    <property type="evidence" value="ECO:0007669"/>
    <property type="project" value="InterPro"/>
</dbReference>
<evidence type="ECO:0000256" key="2">
    <source>
        <dbReference type="ARBA" id="ARBA00002368"/>
    </source>
</evidence>
<comment type="similarity">
    <text evidence="5">Belongs to the metallo-dependent hydrolases superfamily. Allantoinase family.</text>
</comment>
<dbReference type="AlphaFoldDB" id="A0A4S8HY76"/>
<dbReference type="PROSITE" id="PS00482">
    <property type="entry name" value="DIHYDROOROTASE_1"/>
    <property type="match status" value="1"/>
</dbReference>
<comment type="cofactor">
    <cofactor evidence="1">
        <name>Zn(2+)</name>
        <dbReference type="ChEBI" id="CHEBI:29105"/>
    </cofactor>
</comment>
<evidence type="ECO:0000256" key="5">
    <source>
        <dbReference type="ARBA" id="ARBA00010368"/>
    </source>
</evidence>